<keyword evidence="2" id="KW-1185">Reference proteome</keyword>
<protein>
    <submittedName>
        <fullName evidence="1">Uncharacterized protein</fullName>
    </submittedName>
</protein>
<comment type="caution">
    <text evidence="1">The sequence shown here is derived from an EMBL/GenBank/DDBJ whole genome shotgun (WGS) entry which is preliminary data.</text>
</comment>
<organism evidence="1 2">
    <name type="scientific">Dermacentor silvarum</name>
    <name type="common">Tick</name>
    <dbReference type="NCBI Taxonomy" id="543639"/>
    <lineage>
        <taxon>Eukaryota</taxon>
        <taxon>Metazoa</taxon>
        <taxon>Ecdysozoa</taxon>
        <taxon>Arthropoda</taxon>
        <taxon>Chelicerata</taxon>
        <taxon>Arachnida</taxon>
        <taxon>Acari</taxon>
        <taxon>Parasitiformes</taxon>
        <taxon>Ixodida</taxon>
        <taxon>Ixodoidea</taxon>
        <taxon>Ixodidae</taxon>
        <taxon>Rhipicephalinae</taxon>
        <taxon>Dermacentor</taxon>
    </lineage>
</organism>
<name>A0ACB8DSM1_DERSI</name>
<reference evidence="1" key="1">
    <citation type="submission" date="2020-05" db="EMBL/GenBank/DDBJ databases">
        <title>Large-scale comparative analyses of tick genomes elucidate their genetic diversity and vector capacities.</title>
        <authorList>
            <person name="Jia N."/>
            <person name="Wang J."/>
            <person name="Shi W."/>
            <person name="Du L."/>
            <person name="Sun Y."/>
            <person name="Zhan W."/>
            <person name="Jiang J."/>
            <person name="Wang Q."/>
            <person name="Zhang B."/>
            <person name="Ji P."/>
            <person name="Sakyi L.B."/>
            <person name="Cui X."/>
            <person name="Yuan T."/>
            <person name="Jiang B."/>
            <person name="Yang W."/>
            <person name="Lam T.T.-Y."/>
            <person name="Chang Q."/>
            <person name="Ding S."/>
            <person name="Wang X."/>
            <person name="Zhu J."/>
            <person name="Ruan X."/>
            <person name="Zhao L."/>
            <person name="Wei J."/>
            <person name="Que T."/>
            <person name="Du C."/>
            <person name="Cheng J."/>
            <person name="Dai P."/>
            <person name="Han X."/>
            <person name="Huang E."/>
            <person name="Gao Y."/>
            <person name="Liu J."/>
            <person name="Shao H."/>
            <person name="Ye R."/>
            <person name="Li L."/>
            <person name="Wei W."/>
            <person name="Wang X."/>
            <person name="Wang C."/>
            <person name="Yang T."/>
            <person name="Huo Q."/>
            <person name="Li W."/>
            <person name="Guo W."/>
            <person name="Chen H."/>
            <person name="Zhou L."/>
            <person name="Ni X."/>
            <person name="Tian J."/>
            <person name="Zhou Y."/>
            <person name="Sheng Y."/>
            <person name="Liu T."/>
            <person name="Pan Y."/>
            <person name="Xia L."/>
            <person name="Li J."/>
            <person name="Zhao F."/>
            <person name="Cao W."/>
        </authorList>
    </citation>
    <scope>NUCLEOTIDE SEQUENCE</scope>
    <source>
        <strain evidence="1">Dsil-2018</strain>
    </source>
</reference>
<proteinExistence type="predicted"/>
<evidence type="ECO:0000313" key="1">
    <source>
        <dbReference type="EMBL" id="KAH7977328.1"/>
    </source>
</evidence>
<sequence length="234" mass="25961">MASESQTTPELDLPSTWKMGHSEQVEPSTKPEQCKRGRSTNARSQDPKSKATESTEALLAITARKGTLKRKAQIKKLTDALAAKEACDDIYQSQASPANIPDYFVIQEPWDDLSDFQASRMTTPVPNSPHLSPGKSQFSFSTVSTASTSESPRTIAAIIQSIRKQGHAVNLKSSTPKSRYTKKNQNVKTVAQGLRNLEAMLEKERLKENCEDSDEESEDSDFESSQDDEQFPFN</sequence>
<accession>A0ACB8DSM1</accession>
<gene>
    <name evidence="1" type="ORF">HPB49_000673</name>
</gene>
<evidence type="ECO:0000313" key="2">
    <source>
        <dbReference type="Proteomes" id="UP000821865"/>
    </source>
</evidence>
<dbReference type="Proteomes" id="UP000821865">
    <property type="component" value="Chromosome 1"/>
</dbReference>
<dbReference type="EMBL" id="CM023470">
    <property type="protein sequence ID" value="KAH7977328.1"/>
    <property type="molecule type" value="Genomic_DNA"/>
</dbReference>